<evidence type="ECO:0000313" key="2">
    <source>
        <dbReference type="Proteomes" id="UP000259026"/>
    </source>
</evidence>
<proteinExistence type="predicted"/>
<organism evidence="1 2">
    <name type="scientific">Caulobacter phage CcrPW</name>
    <dbReference type="NCBI Taxonomy" id="2283271"/>
    <lineage>
        <taxon>Viruses</taxon>
        <taxon>Duplodnaviria</taxon>
        <taxon>Heunggongvirae</taxon>
        <taxon>Uroviricota</taxon>
        <taxon>Caudoviricetes</taxon>
        <taxon>Jeanschmidtviridae</taxon>
        <taxon>Colossusvirus</taxon>
        <taxon>Colossusvirus PW</taxon>
    </lineage>
</organism>
<reference evidence="1" key="2">
    <citation type="submission" date="2018-09" db="EMBL/GenBank/DDBJ databases">
        <title>Giant CbK-like Caulobacter bacteriophages have genetically divergent genomes.</title>
        <authorList>
            <person name="Wilson K."/>
            <person name="Ely B."/>
        </authorList>
    </citation>
    <scope>NUCLEOTIDE SEQUENCE [LARGE SCALE GENOMIC DNA]</scope>
</reference>
<sequence>MIDQITHPKQPLVDYDTLQREHGIPAVLPTDRERLDVGLLGMVKVSAEGESFWACIVALGLGFRIARVDNALQRTDLHGLSDGDHIIIRPCNIREIGTR</sequence>
<name>A0A385EDS1_9CAUD</name>
<accession>A0A385EDS1</accession>
<dbReference type="EMBL" id="MH588545">
    <property type="protein sequence ID" value="AXQ68888.1"/>
    <property type="molecule type" value="Genomic_DNA"/>
</dbReference>
<reference evidence="1" key="1">
    <citation type="submission" date="2018-07" db="EMBL/GenBank/DDBJ databases">
        <authorList>
            <person name="Quirk P.G."/>
            <person name="Krulwich T.A."/>
        </authorList>
    </citation>
    <scope>NUCLEOTIDE SEQUENCE</scope>
</reference>
<gene>
    <name evidence="1" type="ORF">CcrPW_gp349</name>
</gene>
<keyword evidence="2" id="KW-1185">Reference proteome</keyword>
<protein>
    <submittedName>
        <fullName evidence="1">Uncharacterized protein</fullName>
    </submittedName>
</protein>
<dbReference type="Proteomes" id="UP000259026">
    <property type="component" value="Segment"/>
</dbReference>
<evidence type="ECO:0000313" key="1">
    <source>
        <dbReference type="EMBL" id="AXQ68888.1"/>
    </source>
</evidence>